<protein>
    <recommendedName>
        <fullName evidence="3">SH3 domain-containing protein</fullName>
    </recommendedName>
</protein>
<evidence type="ECO:0008006" key="3">
    <source>
        <dbReference type="Google" id="ProtNLM"/>
    </source>
</evidence>
<name>A0A4Q7L396_9PSEU</name>
<accession>A0A4Q7L396</accession>
<proteinExistence type="predicted"/>
<dbReference type="Proteomes" id="UP000294257">
    <property type="component" value="Unassembled WGS sequence"/>
</dbReference>
<organism evidence="1 2">
    <name type="scientific">Herbihabitans rhizosphaerae</name>
    <dbReference type="NCBI Taxonomy" id="1872711"/>
    <lineage>
        <taxon>Bacteria</taxon>
        <taxon>Bacillati</taxon>
        <taxon>Actinomycetota</taxon>
        <taxon>Actinomycetes</taxon>
        <taxon>Pseudonocardiales</taxon>
        <taxon>Pseudonocardiaceae</taxon>
        <taxon>Herbihabitans</taxon>
    </lineage>
</organism>
<comment type="caution">
    <text evidence="1">The sequence shown here is derived from an EMBL/GenBank/DDBJ whole genome shotgun (WGS) entry which is preliminary data.</text>
</comment>
<dbReference type="EMBL" id="SGWQ01000002">
    <property type="protein sequence ID" value="RZS43705.1"/>
    <property type="molecule type" value="Genomic_DNA"/>
</dbReference>
<evidence type="ECO:0000313" key="2">
    <source>
        <dbReference type="Proteomes" id="UP000294257"/>
    </source>
</evidence>
<evidence type="ECO:0000313" key="1">
    <source>
        <dbReference type="EMBL" id="RZS43705.1"/>
    </source>
</evidence>
<dbReference type="AlphaFoldDB" id="A0A4Q7L396"/>
<keyword evidence="2" id="KW-1185">Reference proteome</keyword>
<gene>
    <name evidence="1" type="ORF">EV193_102686</name>
</gene>
<reference evidence="1 2" key="1">
    <citation type="submission" date="2019-02" db="EMBL/GenBank/DDBJ databases">
        <title>Genomic Encyclopedia of Type Strains, Phase IV (KMG-IV): sequencing the most valuable type-strain genomes for metagenomic binning, comparative biology and taxonomic classification.</title>
        <authorList>
            <person name="Goeker M."/>
        </authorList>
    </citation>
    <scope>NUCLEOTIDE SEQUENCE [LARGE SCALE GENOMIC DNA]</scope>
    <source>
        <strain evidence="1 2">DSM 101727</strain>
    </source>
</reference>
<sequence>MSAATQTREVPGVHEVAAVPRGATACYKVTTASLRIREAPNNNAKIVGFLKQGQIVRASTTVTVGFRELGPHRWSGSKFLAAVNAHC</sequence>